<dbReference type="InterPro" id="IPR012337">
    <property type="entry name" value="RNaseH-like_sf"/>
</dbReference>
<dbReference type="InterPro" id="IPR009057">
    <property type="entry name" value="Homeodomain-like_sf"/>
</dbReference>
<dbReference type="SUPFAM" id="SSF53098">
    <property type="entry name" value="Ribonuclease H-like"/>
    <property type="match status" value="1"/>
</dbReference>
<dbReference type="GO" id="GO:0015074">
    <property type="term" value="P:DNA integration"/>
    <property type="evidence" value="ECO:0007669"/>
    <property type="project" value="InterPro"/>
</dbReference>
<dbReference type="GO" id="GO:0003676">
    <property type="term" value="F:nucleic acid binding"/>
    <property type="evidence" value="ECO:0007669"/>
    <property type="project" value="InterPro"/>
</dbReference>
<dbReference type="InterPro" id="IPR036397">
    <property type="entry name" value="RNaseH_sf"/>
</dbReference>
<sequence length="308" mass="36674">MKNNLDWEAIPEKEYEAYKKRVEIVEIILDDSIDTIEKKRLKIKYCEDNEVSMRTLSNYIYKYREKGPIALLFYHPRPKSLRIHDAHLREKIIELIDELPTRSVSTLRRLLNDDDKYRDKIGCISNRTIYRFLKENGLSQKERFQLLRENGRKSYHAFEAAFSLALVQADARDGIWLSCHDGKVRKSYLFLWIDDFSRKILFGKYYLSEKLPCLEDSFKYMVLRWGIPFKIYCDNGKVYISRHFMGILAELGIKQLHHKPYRAFAKGKIESVNKTIKHEFQDEASMADFHTIEELNSAFWAWSEVVYN</sequence>
<dbReference type="InterPro" id="IPR001584">
    <property type="entry name" value="Integrase_cat-core"/>
</dbReference>
<comment type="caution">
    <text evidence="2">The sequence shown here is derived from an EMBL/GenBank/DDBJ whole genome shotgun (WGS) entry which is preliminary data.</text>
</comment>
<dbReference type="Pfam" id="PF00665">
    <property type="entry name" value="rve"/>
    <property type="match status" value="1"/>
</dbReference>
<proteinExistence type="predicted"/>
<dbReference type="PANTHER" id="PTHR35004:SF6">
    <property type="entry name" value="TRANSPOSASE"/>
    <property type="match status" value="1"/>
</dbReference>
<protein>
    <submittedName>
        <fullName evidence="2">Transposase</fullName>
    </submittedName>
</protein>
<feature type="non-terminal residue" evidence="2">
    <location>
        <position position="308"/>
    </location>
</feature>
<dbReference type="SUPFAM" id="SSF46689">
    <property type="entry name" value="Homeodomain-like"/>
    <property type="match status" value="1"/>
</dbReference>
<dbReference type="PROSITE" id="PS50994">
    <property type="entry name" value="INTEGRASE"/>
    <property type="match status" value="1"/>
</dbReference>
<feature type="domain" description="Integrase catalytic" evidence="1">
    <location>
        <begin position="159"/>
        <end position="308"/>
    </location>
</feature>
<dbReference type="AlphaFoldDB" id="A0A7V5LUU5"/>
<dbReference type="Gene3D" id="3.30.420.10">
    <property type="entry name" value="Ribonuclease H-like superfamily/Ribonuclease H"/>
    <property type="match status" value="1"/>
</dbReference>
<dbReference type="EMBL" id="DRTX01000174">
    <property type="protein sequence ID" value="HHF53398.1"/>
    <property type="molecule type" value="Genomic_DNA"/>
</dbReference>
<accession>A0A7V5LUU5</accession>
<dbReference type="PANTHER" id="PTHR35004">
    <property type="entry name" value="TRANSPOSASE RV3428C-RELATED"/>
    <property type="match status" value="1"/>
</dbReference>
<reference evidence="2" key="1">
    <citation type="journal article" date="2020" name="mSystems">
        <title>Genome- and Community-Level Interaction Insights into Carbon Utilization and Element Cycling Functions of Hydrothermarchaeota in Hydrothermal Sediment.</title>
        <authorList>
            <person name="Zhou Z."/>
            <person name="Liu Y."/>
            <person name="Xu W."/>
            <person name="Pan J."/>
            <person name="Luo Z.H."/>
            <person name="Li M."/>
        </authorList>
    </citation>
    <scope>NUCLEOTIDE SEQUENCE [LARGE SCALE GENOMIC DNA]</scope>
    <source>
        <strain evidence="2">HyVt-96</strain>
    </source>
</reference>
<gene>
    <name evidence="2" type="ORF">ENL43_03435</name>
</gene>
<evidence type="ECO:0000259" key="1">
    <source>
        <dbReference type="PROSITE" id="PS50994"/>
    </source>
</evidence>
<evidence type="ECO:0000313" key="2">
    <source>
        <dbReference type="EMBL" id="HHF53398.1"/>
    </source>
</evidence>
<name>A0A7V5LUU5_UNCW3</name>
<dbReference type="Proteomes" id="UP000886050">
    <property type="component" value="Unassembled WGS sequence"/>
</dbReference>
<organism evidence="2">
    <name type="scientific">candidate division WOR-3 bacterium</name>
    <dbReference type="NCBI Taxonomy" id="2052148"/>
    <lineage>
        <taxon>Bacteria</taxon>
        <taxon>Bacteria division WOR-3</taxon>
    </lineage>
</organism>